<comment type="caution">
    <text evidence="1">The sequence shown here is derived from an EMBL/GenBank/DDBJ whole genome shotgun (WGS) entry which is preliminary data.</text>
</comment>
<dbReference type="PATRIC" id="fig|1263867.3.peg.5430"/>
<protein>
    <submittedName>
        <fullName evidence="1">Type I site-specific deoxyribonuclease, HsdR family</fullName>
    </submittedName>
</protein>
<name>M2A432_9BACT</name>
<reference evidence="1" key="2">
    <citation type="journal article" date="2013" name="Mar. Genomics">
        <title>Expression of sulfatases in Rhodopirellula baltica and the diversity of sulfatases in the genus Rhodopirellula.</title>
        <authorList>
            <person name="Wegner C.E."/>
            <person name="Richter-Heitmann T."/>
            <person name="Klindworth A."/>
            <person name="Klockow C."/>
            <person name="Richter M."/>
            <person name="Achstetter T."/>
            <person name="Glockner F.O."/>
            <person name="Harder J."/>
        </authorList>
    </citation>
    <scope>NUCLEOTIDE SEQUENCE [LARGE SCALE GENOMIC DNA]</scope>
    <source>
        <strain evidence="1">6C</strain>
    </source>
</reference>
<accession>M2A432</accession>
<proteinExistence type="predicted"/>
<reference evidence="1" key="1">
    <citation type="submission" date="2012-11" db="EMBL/GenBank/DDBJ databases">
        <title>Permanent draft genomes of Rhodopirellula europaea strain SH398 and 6C.</title>
        <authorList>
            <person name="Richter M."/>
            <person name="Richter-Heitmann T."/>
            <person name="Frank C."/>
            <person name="Harder J."/>
            <person name="Glockner F.O."/>
        </authorList>
    </citation>
    <scope>NUCLEOTIDE SEQUENCE</scope>
    <source>
        <strain evidence="1">6C</strain>
    </source>
</reference>
<gene>
    <name evidence="1" type="ORF">RE6C_05070</name>
</gene>
<keyword evidence="2" id="KW-1185">Reference proteome</keyword>
<sequence>MSLLLQDLIQQKHDDTESYERFLQKAEELAKKLVQKSGGDHPDILNGNREAIILFNNLADIEASTFQCPADDEDKAKLALQIDNVMHEKAPAYWKGDEAKESAVLNAIFPLMARDRKATIALFEIIKSQPGY</sequence>
<dbReference type="AlphaFoldDB" id="M2A432"/>
<organism evidence="1 2">
    <name type="scientific">Rhodopirellula europaea 6C</name>
    <dbReference type="NCBI Taxonomy" id="1263867"/>
    <lineage>
        <taxon>Bacteria</taxon>
        <taxon>Pseudomonadati</taxon>
        <taxon>Planctomycetota</taxon>
        <taxon>Planctomycetia</taxon>
        <taxon>Pirellulales</taxon>
        <taxon>Pirellulaceae</taxon>
        <taxon>Rhodopirellula</taxon>
    </lineage>
</organism>
<evidence type="ECO:0000313" key="2">
    <source>
        <dbReference type="Proteomes" id="UP000011529"/>
    </source>
</evidence>
<dbReference type="EMBL" id="ANMO01000226">
    <property type="protein sequence ID" value="EMB14201.1"/>
    <property type="molecule type" value="Genomic_DNA"/>
</dbReference>
<evidence type="ECO:0000313" key="1">
    <source>
        <dbReference type="EMBL" id="EMB14201.1"/>
    </source>
</evidence>
<dbReference type="Proteomes" id="UP000011529">
    <property type="component" value="Unassembled WGS sequence"/>
</dbReference>